<comment type="caution">
    <text evidence="3">The sequence shown here is derived from an EMBL/GenBank/DDBJ whole genome shotgun (WGS) entry which is preliminary data.</text>
</comment>
<dbReference type="InterPro" id="IPR005802">
    <property type="entry name" value="ADC_synth_comp_1"/>
</dbReference>
<evidence type="ECO:0000259" key="2">
    <source>
        <dbReference type="Pfam" id="PF00425"/>
    </source>
</evidence>
<dbReference type="GO" id="GO:0046820">
    <property type="term" value="F:4-amino-4-deoxychorismate synthase activity"/>
    <property type="evidence" value="ECO:0007669"/>
    <property type="project" value="TreeGrafter"/>
</dbReference>
<dbReference type="Pfam" id="PF01063">
    <property type="entry name" value="Aminotran_4"/>
    <property type="match status" value="1"/>
</dbReference>
<organism evidence="3 4">
    <name type="scientific">Pseudovibrio exalbescens</name>
    <dbReference type="NCBI Taxonomy" id="197461"/>
    <lineage>
        <taxon>Bacteria</taxon>
        <taxon>Pseudomonadati</taxon>
        <taxon>Pseudomonadota</taxon>
        <taxon>Alphaproteobacteria</taxon>
        <taxon>Hyphomicrobiales</taxon>
        <taxon>Stappiaceae</taxon>
        <taxon>Pseudovibrio</taxon>
    </lineage>
</organism>
<dbReference type="Gene3D" id="3.60.120.10">
    <property type="entry name" value="Anthranilate synthase"/>
    <property type="match status" value="1"/>
</dbReference>
<dbReference type="InterPro" id="IPR036038">
    <property type="entry name" value="Aminotransferase-like"/>
</dbReference>
<protein>
    <recommendedName>
        <fullName evidence="1">Probable branched-chain-amino-acid aminotransferase</fullName>
    </recommendedName>
</protein>
<name>A0A1U7JHP8_9HYPH</name>
<dbReference type="Gene3D" id="3.20.10.10">
    <property type="entry name" value="D-amino Acid Aminotransferase, subunit A, domain 2"/>
    <property type="match status" value="1"/>
</dbReference>
<dbReference type="RefSeq" id="WP_028480735.1">
    <property type="nucleotide sequence ID" value="NZ_LVVZ01000014.1"/>
</dbReference>
<feature type="domain" description="Chorismate-utilising enzyme C-terminal" evidence="2">
    <location>
        <begin position="125"/>
        <end position="379"/>
    </location>
</feature>
<evidence type="ECO:0000313" key="4">
    <source>
        <dbReference type="Proteomes" id="UP000185783"/>
    </source>
</evidence>
<dbReference type="InterPro" id="IPR043132">
    <property type="entry name" value="BCAT-like_C"/>
</dbReference>
<sequence>MTVFDEGTVLLVDRKSRCGARLYKSPGTVVRCTELSEANKYLQRLDSLRASGAHLAGFFSYEFGWAFEPKLTSRPLSSSTLPLAWFGAYKPPQELNAQELDAWLDAAMDNTRGTALHIKGFDLSRSEYDAAFRATQTHLAQGDIYQINLTMRAEAMLEGDPISLFRKLLFQQPVDYAALMKIDGYLVLSISPELFLKREGQNLTCKPMKGTAARGRTVAEDRKITQWLANDAKSRAENTMILDLMRNDLSRIAKPGSVCVPSLCEVERYRSLFQMTSTTTGQLRDGVGLPRIIQRLFPCGSITGAPKLRAMEIISDLEATPRGVYTGSIGSIDPSGDFCFNIAIRTLVVDEDGQGTLGTGSGVVYDSGAAPEYDECLLKLQVFAEPVEPFTLFETMRWTPEDGFFLLERHLRRLMESAAYFDFPFDAYNAESALCTAAEQWPAKPHRVRLDLDDQGCISIAPTVLAHEDEEQWTVCIAKEPVCAQNRFLFHKTSHRQFYDQTRAAYQSRWGCREVLFCNEDGFITEGSFTNLFVELDGKLLTPHLHHGLLPGTFRAGLVDYGYAEEADITPDMVQHASAIYLGNSLRGLVPVRLLPLQS</sequence>
<dbReference type="InterPro" id="IPR043131">
    <property type="entry name" value="BCAT-like_N"/>
</dbReference>
<dbReference type="PANTHER" id="PTHR11236">
    <property type="entry name" value="AMINOBENZOATE/ANTHRANILATE SYNTHASE"/>
    <property type="match status" value="1"/>
</dbReference>
<dbReference type="Pfam" id="PF00425">
    <property type="entry name" value="Chorismate_bind"/>
    <property type="match status" value="1"/>
</dbReference>
<dbReference type="PRINTS" id="PR00095">
    <property type="entry name" value="ANTSNTHASEI"/>
</dbReference>
<dbReference type="STRING" id="197461.A3843_07560"/>
<dbReference type="NCBIfam" id="TIGR00553">
    <property type="entry name" value="pabB"/>
    <property type="match status" value="1"/>
</dbReference>
<dbReference type="GO" id="GO:0009396">
    <property type="term" value="P:folic acid-containing compound biosynthetic process"/>
    <property type="evidence" value="ECO:0007669"/>
    <property type="project" value="InterPro"/>
</dbReference>
<gene>
    <name evidence="3" type="ORF">A3843_07560</name>
</gene>
<dbReference type="AlphaFoldDB" id="A0A1U7JHP8"/>
<accession>A0A1U7JHP8</accession>
<dbReference type="EMBL" id="LVVZ01000014">
    <property type="protein sequence ID" value="OKL44259.1"/>
    <property type="molecule type" value="Genomic_DNA"/>
</dbReference>
<dbReference type="InterPro" id="IPR001544">
    <property type="entry name" value="Aminotrans_IV"/>
</dbReference>
<dbReference type="InterPro" id="IPR005801">
    <property type="entry name" value="ADC_synthase"/>
</dbReference>
<dbReference type="Gene3D" id="3.30.470.10">
    <property type="match status" value="1"/>
</dbReference>
<proteinExistence type="predicted"/>
<dbReference type="PANTHER" id="PTHR11236:SF50">
    <property type="entry name" value="AMINODEOXYCHORISMATE SYNTHASE COMPONENT 1"/>
    <property type="match status" value="1"/>
</dbReference>
<dbReference type="InterPro" id="IPR019999">
    <property type="entry name" value="Anth_synth_I-like"/>
</dbReference>
<dbReference type="Proteomes" id="UP000185783">
    <property type="component" value="Unassembled WGS sequence"/>
</dbReference>
<reference evidence="3 4" key="1">
    <citation type="submission" date="2016-03" db="EMBL/GenBank/DDBJ databases">
        <title>Genome sequence of Nesiotobacter sp. nov., a moderately halophilic alphaproteobacterium isolated from the Yellow Sea, China.</title>
        <authorList>
            <person name="Zhang G."/>
            <person name="Zhang R."/>
        </authorList>
    </citation>
    <scope>NUCLEOTIDE SEQUENCE [LARGE SCALE GENOMIC DNA]</scope>
    <source>
        <strain evidence="3 4">WB1-6</strain>
    </source>
</reference>
<dbReference type="GO" id="GO:0000162">
    <property type="term" value="P:L-tryptophan biosynthetic process"/>
    <property type="evidence" value="ECO:0007669"/>
    <property type="project" value="TreeGrafter"/>
</dbReference>
<dbReference type="SUPFAM" id="SSF56752">
    <property type="entry name" value="D-aminoacid aminotransferase-like PLP-dependent enzymes"/>
    <property type="match status" value="1"/>
</dbReference>
<evidence type="ECO:0000313" key="3">
    <source>
        <dbReference type="EMBL" id="OKL44259.1"/>
    </source>
</evidence>
<keyword evidence="4" id="KW-1185">Reference proteome</keyword>
<dbReference type="SUPFAM" id="SSF56322">
    <property type="entry name" value="ADC synthase"/>
    <property type="match status" value="1"/>
</dbReference>
<evidence type="ECO:0000256" key="1">
    <source>
        <dbReference type="ARBA" id="ARBA00014472"/>
    </source>
</evidence>
<dbReference type="InterPro" id="IPR015890">
    <property type="entry name" value="Chorismate_C"/>
</dbReference>